<dbReference type="OrthoDB" id="168165at2759"/>
<feature type="compositionally biased region" description="Basic and acidic residues" evidence="3">
    <location>
        <begin position="638"/>
        <end position="647"/>
    </location>
</feature>
<feature type="compositionally biased region" description="Low complexity" evidence="3">
    <location>
        <begin position="88"/>
        <end position="98"/>
    </location>
</feature>
<organism evidence="5 6">
    <name type="scientific">Symbiodinium necroappetens</name>
    <dbReference type="NCBI Taxonomy" id="1628268"/>
    <lineage>
        <taxon>Eukaryota</taxon>
        <taxon>Sar</taxon>
        <taxon>Alveolata</taxon>
        <taxon>Dinophyceae</taxon>
        <taxon>Suessiales</taxon>
        <taxon>Symbiodiniaceae</taxon>
        <taxon>Symbiodinium</taxon>
    </lineage>
</organism>
<dbReference type="Gene3D" id="1.25.40.10">
    <property type="entry name" value="Tetratricopeptide repeat domain"/>
    <property type="match status" value="2"/>
</dbReference>
<feature type="region of interest" description="Disordered" evidence="3">
    <location>
        <begin position="616"/>
        <end position="650"/>
    </location>
</feature>
<dbReference type="EMBL" id="CAJNJA010022564">
    <property type="protein sequence ID" value="CAE7495566.1"/>
    <property type="molecule type" value="Genomic_DNA"/>
</dbReference>
<dbReference type="Gene3D" id="1.10.8.10">
    <property type="entry name" value="DNA helicase RuvA subunit, C-terminal domain"/>
    <property type="match status" value="1"/>
</dbReference>
<dbReference type="InterPro" id="IPR047365">
    <property type="entry name" value="Tudor_AtPTM-like"/>
</dbReference>
<dbReference type="PANTHER" id="PTHR46082:SF6">
    <property type="entry name" value="AAA+ ATPASE DOMAIN-CONTAINING PROTEIN-RELATED"/>
    <property type="match status" value="1"/>
</dbReference>
<dbReference type="InterPro" id="IPR053137">
    <property type="entry name" value="NLR-like"/>
</dbReference>
<comment type="caution">
    <text evidence="5">The sequence shown here is derived from an EMBL/GenBank/DDBJ whole genome shotgun (WGS) entry which is preliminary data.</text>
</comment>
<dbReference type="InterPro" id="IPR008630">
    <property type="entry name" value="Glyco_trans_34"/>
</dbReference>
<dbReference type="Pfam" id="PF13374">
    <property type="entry name" value="TPR_10"/>
    <property type="match status" value="2"/>
</dbReference>
<dbReference type="SUPFAM" id="SSF48452">
    <property type="entry name" value="TPR-like"/>
    <property type="match status" value="3"/>
</dbReference>
<gene>
    <name evidence="5" type="ORF">SNEC2469_LOCUS14100</name>
</gene>
<evidence type="ECO:0000313" key="5">
    <source>
        <dbReference type="EMBL" id="CAE7495566.1"/>
    </source>
</evidence>
<evidence type="ECO:0000256" key="1">
    <source>
        <dbReference type="ARBA" id="ARBA00022676"/>
    </source>
</evidence>
<keyword evidence="2" id="KW-0808">Transferase</keyword>
<dbReference type="PANTHER" id="PTHR46082">
    <property type="entry name" value="ATP/GTP-BINDING PROTEIN-RELATED"/>
    <property type="match status" value="1"/>
</dbReference>
<dbReference type="Gene3D" id="2.30.30.140">
    <property type="match status" value="1"/>
</dbReference>
<evidence type="ECO:0000256" key="2">
    <source>
        <dbReference type="ARBA" id="ARBA00022679"/>
    </source>
</evidence>
<evidence type="ECO:0000313" key="6">
    <source>
        <dbReference type="Proteomes" id="UP000601435"/>
    </source>
</evidence>
<dbReference type="InterPro" id="IPR011990">
    <property type="entry name" value="TPR-like_helical_dom_sf"/>
</dbReference>
<accession>A0A812SQG3</accession>
<keyword evidence="1" id="KW-0328">Glycosyltransferase</keyword>
<dbReference type="GO" id="GO:0016020">
    <property type="term" value="C:membrane"/>
    <property type="evidence" value="ECO:0007669"/>
    <property type="project" value="InterPro"/>
</dbReference>
<name>A0A812SQG3_9DINO</name>
<dbReference type="Pfam" id="PF21743">
    <property type="entry name" value="PTM_DIR17_Tudor"/>
    <property type="match status" value="1"/>
</dbReference>
<dbReference type="InterPro" id="IPR015940">
    <property type="entry name" value="UBA"/>
</dbReference>
<protein>
    <recommendedName>
        <fullName evidence="4">UBA domain-containing protein</fullName>
    </recommendedName>
</protein>
<proteinExistence type="predicted"/>
<feature type="compositionally biased region" description="Basic and acidic residues" evidence="3">
    <location>
        <begin position="475"/>
        <end position="486"/>
    </location>
</feature>
<dbReference type="PROSITE" id="PS50030">
    <property type="entry name" value="UBA"/>
    <property type="match status" value="1"/>
</dbReference>
<sequence>MELGWKIRTTAAANKSLVPLSRDEARLDPLLGATIRKIFGSQWYYGQVIAIDADVASGERAYHVAYEDGDEEHLSSVEVKHFLAAAARSARPSEAGRSTRPSAAGTPRPSLAPMPSVRPSRGPARPAPKPSWGRSLGEVKFASVGPALAAVAMGLVMVLGSMCLTCLASSLYRAGDGDVVSELRPDSLGTHLPPWAQAAPPEVPAVSAHLPLPSVEDVVELAPPKEPRVPIPPERETASEIVTDDVEIFVDVPSQADDTTSALHTSLLNEASYAEHLEPAGGGAEAESVAVQTADDELAAAAAALVEASGLVVRVAGRAFVRMLEEAWHSLLGGVSATLCSAVGVSGSQSTEAEPLGANDEAGSAGLESLMTSALVACAGARALKGANLTASDDLGGGGSRTAMSTRMTQWDDVMDGCMMSALRKSLQGLCKEDMGVNQKWCEIKLFPPPLYDGELEKCEDGHAKKVSPDSAFRPIDKPEPRDAIQRRPPPPPPVSLTVEPAPQQMPPQAESRVCKVEKPRQDYTAAAACSFIQGGRLRPLWVSASCRRQLLSALRAAEGQEAGRAKSKQADKSRFRHTKALSKLKELGYDDSEEVRVLTKCNGDLNAALREITGPGTRAAGAEEGESQKSPSFRARKPADDKEKAGVGKWNGRVSDLTMKEYRDMKWGMDAVASASPAQARLETPTPTGAKFGSETLQVNDEDPFMTWMLSQSLLVLAGLAKELDGFNPEKVCCNTESVDYLLHCANASAIAPTTSHIHVTSLATREIHSYAVFSAAINAAHAKTFGNSFQLATSSFGLGSDLKLLWRAGNVATILEALKVVPGASWIAYLDADAILVDFSKDALADVVRAHSTKETRLMVSRGELIGPGTSSMFNSGFLLVRQHPWAYDFVQLWLSQLSSSNANDQEVLEQLYRQDALGCRRHMAILPMGLVYSEIGNPVSGPPDQQHVVHLAGIPDEVRMGVFSAFWKDLCGINPSMALPGSLGLRQAYLEEMASFVSQGDAPAEAVCQSPTSMRQCLEAAERLAYGLHLDGRQQEAVHWAAGALSGREQHLGTLDEDTLASRSTLATVMEAAGRKEEALAFSMAAWEGRKVTYGPNHRATMLSTARLGSQMLAHSRLEEATVFLQAAQQADILGPQHSSSISTAAALALAYAKQSRYTEALALYRRTARAAAEDLGKHHATTLDLRLGVADTLRQMGQHDEAATTGARLVRTQRRKLKTQPSRSDQLRLARALELVAGTRVEKLPKRLKLIEEAAEVYAKFGIMSSRISVLRSGADMLQANGRSSEAESWFRRALADAEGIPSDTEKGLASAVASAANNLAMLLRSRGKGAEAEGLLRRAAQGFAKEHQAAELRPGRPGLRFCETTNVLTGHWGTLQTL</sequence>
<evidence type="ECO:0000259" key="4">
    <source>
        <dbReference type="PROSITE" id="PS50030"/>
    </source>
</evidence>
<dbReference type="GO" id="GO:0016757">
    <property type="term" value="F:glycosyltransferase activity"/>
    <property type="evidence" value="ECO:0007669"/>
    <property type="project" value="UniProtKB-KW"/>
</dbReference>
<dbReference type="Proteomes" id="UP000601435">
    <property type="component" value="Unassembled WGS sequence"/>
</dbReference>
<feature type="region of interest" description="Disordered" evidence="3">
    <location>
        <begin position="463"/>
        <end position="510"/>
    </location>
</feature>
<feature type="region of interest" description="Disordered" evidence="3">
    <location>
        <begin position="88"/>
        <end position="132"/>
    </location>
</feature>
<dbReference type="Pfam" id="PF05637">
    <property type="entry name" value="Glyco_transf_34"/>
    <property type="match status" value="1"/>
</dbReference>
<feature type="domain" description="UBA" evidence="4">
    <location>
        <begin position="570"/>
        <end position="616"/>
    </location>
</feature>
<keyword evidence="6" id="KW-1185">Reference proteome</keyword>
<feature type="compositionally biased region" description="Low complexity" evidence="3">
    <location>
        <begin position="501"/>
        <end position="510"/>
    </location>
</feature>
<reference evidence="5" key="1">
    <citation type="submission" date="2021-02" db="EMBL/GenBank/DDBJ databases">
        <authorList>
            <person name="Dougan E. K."/>
            <person name="Rhodes N."/>
            <person name="Thang M."/>
            <person name="Chan C."/>
        </authorList>
    </citation>
    <scope>NUCLEOTIDE SEQUENCE</scope>
</reference>
<evidence type="ECO:0000256" key="3">
    <source>
        <dbReference type="SAM" id="MobiDB-lite"/>
    </source>
</evidence>
<dbReference type="Pfam" id="PF13424">
    <property type="entry name" value="TPR_12"/>
    <property type="match status" value="1"/>
</dbReference>